<dbReference type="InterPro" id="IPR013324">
    <property type="entry name" value="RNA_pol_sigma_r3/r4-like"/>
</dbReference>
<feature type="domain" description="RNA polymerase sigma-70 region 2" evidence="5">
    <location>
        <begin position="23"/>
        <end position="87"/>
    </location>
</feature>
<accession>A0A4Q7MQ62</accession>
<evidence type="ECO:0000259" key="6">
    <source>
        <dbReference type="Pfam" id="PF08281"/>
    </source>
</evidence>
<evidence type="ECO:0000256" key="1">
    <source>
        <dbReference type="ARBA" id="ARBA00010641"/>
    </source>
</evidence>
<dbReference type="InterPro" id="IPR013249">
    <property type="entry name" value="RNA_pol_sigma70_r4_t2"/>
</dbReference>
<dbReference type="Pfam" id="PF04542">
    <property type="entry name" value="Sigma70_r2"/>
    <property type="match status" value="1"/>
</dbReference>
<dbReference type="NCBIfam" id="TIGR02985">
    <property type="entry name" value="Sig70_bacteroi1"/>
    <property type="match status" value="1"/>
</dbReference>
<dbReference type="PANTHER" id="PTHR43133">
    <property type="entry name" value="RNA POLYMERASE ECF-TYPE SIGMA FACTO"/>
    <property type="match status" value="1"/>
</dbReference>
<dbReference type="RefSeq" id="WP_130543326.1">
    <property type="nucleotide sequence ID" value="NZ_CP042431.1"/>
</dbReference>
<name>A0A4Q7MQ62_9BACT</name>
<dbReference type="InterPro" id="IPR014327">
    <property type="entry name" value="RNA_pol_sigma70_bacteroid"/>
</dbReference>
<dbReference type="Proteomes" id="UP000293874">
    <property type="component" value="Unassembled WGS sequence"/>
</dbReference>
<dbReference type="NCBIfam" id="TIGR02937">
    <property type="entry name" value="sigma70-ECF"/>
    <property type="match status" value="1"/>
</dbReference>
<evidence type="ECO:0000256" key="3">
    <source>
        <dbReference type="ARBA" id="ARBA00023082"/>
    </source>
</evidence>
<feature type="domain" description="RNA polymerase sigma factor 70 region 4 type 2" evidence="6">
    <location>
        <begin position="122"/>
        <end position="173"/>
    </location>
</feature>
<dbReference type="Gene3D" id="1.10.10.10">
    <property type="entry name" value="Winged helix-like DNA-binding domain superfamily/Winged helix DNA-binding domain"/>
    <property type="match status" value="1"/>
</dbReference>
<dbReference type="PANTHER" id="PTHR43133:SF46">
    <property type="entry name" value="RNA POLYMERASE SIGMA-70 FACTOR ECF SUBFAMILY"/>
    <property type="match status" value="1"/>
</dbReference>
<proteinExistence type="inferred from homology"/>
<dbReference type="EMBL" id="SGXA01000003">
    <property type="protein sequence ID" value="RZS68952.1"/>
    <property type="molecule type" value="Genomic_DNA"/>
</dbReference>
<evidence type="ECO:0000313" key="8">
    <source>
        <dbReference type="Proteomes" id="UP000293874"/>
    </source>
</evidence>
<dbReference type="OrthoDB" id="759001at2"/>
<dbReference type="InterPro" id="IPR013325">
    <property type="entry name" value="RNA_pol_sigma_r2"/>
</dbReference>
<dbReference type="GO" id="GO:0006352">
    <property type="term" value="P:DNA-templated transcription initiation"/>
    <property type="evidence" value="ECO:0007669"/>
    <property type="project" value="InterPro"/>
</dbReference>
<keyword evidence="4" id="KW-0804">Transcription</keyword>
<dbReference type="GO" id="GO:0003677">
    <property type="term" value="F:DNA binding"/>
    <property type="evidence" value="ECO:0007669"/>
    <property type="project" value="InterPro"/>
</dbReference>
<evidence type="ECO:0000256" key="2">
    <source>
        <dbReference type="ARBA" id="ARBA00023015"/>
    </source>
</evidence>
<dbReference type="Gene3D" id="1.10.1740.10">
    <property type="match status" value="1"/>
</dbReference>
<keyword evidence="3" id="KW-0731">Sigma factor</keyword>
<dbReference type="Pfam" id="PF08281">
    <property type="entry name" value="Sigma70_r4_2"/>
    <property type="match status" value="1"/>
</dbReference>
<dbReference type="InterPro" id="IPR014284">
    <property type="entry name" value="RNA_pol_sigma-70_dom"/>
</dbReference>
<keyword evidence="8" id="KW-1185">Reference proteome</keyword>
<dbReference type="SUPFAM" id="SSF88946">
    <property type="entry name" value="Sigma2 domain of RNA polymerase sigma factors"/>
    <property type="match status" value="1"/>
</dbReference>
<dbReference type="AlphaFoldDB" id="A0A4Q7MQ62"/>
<gene>
    <name evidence="7" type="ORF">EV199_4776</name>
</gene>
<reference evidence="7 8" key="1">
    <citation type="submission" date="2019-02" db="EMBL/GenBank/DDBJ databases">
        <title>Genomic Encyclopedia of Type Strains, Phase IV (KMG-IV): sequencing the most valuable type-strain genomes for metagenomic binning, comparative biology and taxonomic classification.</title>
        <authorList>
            <person name="Goeker M."/>
        </authorList>
    </citation>
    <scope>NUCLEOTIDE SEQUENCE [LARGE SCALE GENOMIC DNA]</scope>
    <source>
        <strain evidence="7 8">DSM 18116</strain>
    </source>
</reference>
<evidence type="ECO:0000259" key="5">
    <source>
        <dbReference type="Pfam" id="PF04542"/>
    </source>
</evidence>
<dbReference type="SUPFAM" id="SSF88659">
    <property type="entry name" value="Sigma3 and sigma4 domains of RNA polymerase sigma factors"/>
    <property type="match status" value="1"/>
</dbReference>
<organism evidence="7 8">
    <name type="scientific">Pseudobacter ginsenosidimutans</name>
    <dbReference type="NCBI Taxonomy" id="661488"/>
    <lineage>
        <taxon>Bacteria</taxon>
        <taxon>Pseudomonadati</taxon>
        <taxon>Bacteroidota</taxon>
        <taxon>Chitinophagia</taxon>
        <taxon>Chitinophagales</taxon>
        <taxon>Chitinophagaceae</taxon>
        <taxon>Pseudobacter</taxon>
    </lineage>
</organism>
<evidence type="ECO:0000313" key="7">
    <source>
        <dbReference type="EMBL" id="RZS68952.1"/>
    </source>
</evidence>
<comment type="caution">
    <text evidence="7">The sequence shown here is derived from an EMBL/GenBank/DDBJ whole genome shotgun (WGS) entry which is preliminary data.</text>
</comment>
<dbReference type="InterPro" id="IPR036388">
    <property type="entry name" value="WH-like_DNA-bd_sf"/>
</dbReference>
<evidence type="ECO:0000256" key="4">
    <source>
        <dbReference type="ARBA" id="ARBA00023163"/>
    </source>
</evidence>
<dbReference type="InterPro" id="IPR039425">
    <property type="entry name" value="RNA_pol_sigma-70-like"/>
</dbReference>
<protein>
    <submittedName>
        <fullName evidence="7">RNA polymerase sigma-70 factor (ECF subfamily)</fullName>
    </submittedName>
</protein>
<dbReference type="InterPro" id="IPR007627">
    <property type="entry name" value="RNA_pol_sigma70_r2"/>
</dbReference>
<dbReference type="GO" id="GO:0016987">
    <property type="term" value="F:sigma factor activity"/>
    <property type="evidence" value="ECO:0007669"/>
    <property type="project" value="UniProtKB-KW"/>
</dbReference>
<sequence length="199" mass="22955">MAYNPRELLIRIAEDDTKAFTQLFDQYWLQVFAHVRNYIKDRSQAEDLTQDIFFGIWLNRTKLATVEDFEPWLHVVTRNRTISGLRKLLKESDNGISGIVPELAAMPGDTPVSQLDFKQSRELLQQAIDQLPPRRRQVFQLSRQEGLTHQEIAEQLQISKSTVNEHITEALSFLKSKLAAYPGLFSALLLISDCWLGRK</sequence>
<comment type="similarity">
    <text evidence="1">Belongs to the sigma-70 factor family. ECF subfamily.</text>
</comment>
<dbReference type="CDD" id="cd06171">
    <property type="entry name" value="Sigma70_r4"/>
    <property type="match status" value="1"/>
</dbReference>
<keyword evidence="2" id="KW-0805">Transcription regulation</keyword>